<dbReference type="OrthoDB" id="5801496at2"/>
<dbReference type="AlphaFoldDB" id="A0A4R2LIR1"/>
<dbReference type="RefSeq" id="WP_132544742.1">
    <property type="nucleotide sequence ID" value="NZ_SLWY01000020.1"/>
</dbReference>
<evidence type="ECO:0000313" key="1">
    <source>
        <dbReference type="EMBL" id="TCO79225.1"/>
    </source>
</evidence>
<accession>A0A4R2LIR1</accession>
<proteinExistence type="predicted"/>
<sequence length="64" mass="7357">MADILPFRRPKPAKPMDRAAGRELCKSGFHKWEVLKERAFDVKLGRLVTAWRCARCGATRTEAR</sequence>
<comment type="caution">
    <text evidence="1">The sequence shown here is derived from an EMBL/GenBank/DDBJ whole genome shotgun (WGS) entry which is preliminary data.</text>
</comment>
<gene>
    <name evidence="1" type="ORF">EV699_1203</name>
</gene>
<keyword evidence="2" id="KW-1185">Reference proteome</keyword>
<evidence type="ECO:0000313" key="2">
    <source>
        <dbReference type="Proteomes" id="UP000295765"/>
    </source>
</evidence>
<organism evidence="1 2">
    <name type="scientific">Plasticicumulans lactativorans</name>
    <dbReference type="NCBI Taxonomy" id="1133106"/>
    <lineage>
        <taxon>Bacteria</taxon>
        <taxon>Pseudomonadati</taxon>
        <taxon>Pseudomonadota</taxon>
        <taxon>Gammaproteobacteria</taxon>
        <taxon>Candidatus Competibacteraceae</taxon>
        <taxon>Plasticicumulans</taxon>
    </lineage>
</organism>
<dbReference type="EMBL" id="SLWY01000020">
    <property type="protein sequence ID" value="TCO79225.1"/>
    <property type="molecule type" value="Genomic_DNA"/>
</dbReference>
<protein>
    <submittedName>
        <fullName evidence="1">Uncharacterized protein</fullName>
    </submittedName>
</protein>
<dbReference type="Proteomes" id="UP000295765">
    <property type="component" value="Unassembled WGS sequence"/>
</dbReference>
<reference evidence="1 2" key="1">
    <citation type="submission" date="2019-03" db="EMBL/GenBank/DDBJ databases">
        <title>Genomic Encyclopedia of Type Strains, Phase IV (KMG-IV): sequencing the most valuable type-strain genomes for metagenomic binning, comparative biology and taxonomic classification.</title>
        <authorList>
            <person name="Goeker M."/>
        </authorList>
    </citation>
    <scope>NUCLEOTIDE SEQUENCE [LARGE SCALE GENOMIC DNA]</scope>
    <source>
        <strain evidence="1 2">DSM 25287</strain>
    </source>
</reference>
<name>A0A4R2LIR1_9GAMM</name>